<evidence type="ECO:0000256" key="4">
    <source>
        <dbReference type="RuleBase" id="RU363019"/>
    </source>
</evidence>
<evidence type="ECO:0000256" key="1">
    <source>
        <dbReference type="ARBA" id="ARBA00000971"/>
    </source>
</evidence>
<comment type="function">
    <text evidence="4">PPIases accelerate the folding of proteins. It catalyzes the cis-trans isomerization of proline imidic peptide bonds in oligopeptides.</text>
</comment>
<dbReference type="Pfam" id="PF00160">
    <property type="entry name" value="Pro_isomerase"/>
    <property type="match status" value="1"/>
</dbReference>
<dbReference type="InterPro" id="IPR029000">
    <property type="entry name" value="Cyclophilin-like_dom_sf"/>
</dbReference>
<dbReference type="PANTHER" id="PTHR11071">
    <property type="entry name" value="PEPTIDYL-PROLYL CIS-TRANS ISOMERASE"/>
    <property type="match status" value="1"/>
</dbReference>
<protein>
    <recommendedName>
        <fullName evidence="4">Peptidyl-prolyl cis-trans isomerase</fullName>
        <shortName evidence="4">PPIase</shortName>
        <ecNumber evidence="4">5.2.1.8</ecNumber>
    </recommendedName>
</protein>
<keyword evidence="7" id="KW-1185">Reference proteome</keyword>
<dbReference type="Proteomes" id="UP001497600">
    <property type="component" value="Chromosome F"/>
</dbReference>
<evidence type="ECO:0000256" key="2">
    <source>
        <dbReference type="ARBA" id="ARBA00023110"/>
    </source>
</evidence>
<dbReference type="InterPro" id="IPR020892">
    <property type="entry name" value="Cyclophilin-type_PPIase_CS"/>
</dbReference>
<dbReference type="Gene3D" id="2.40.100.10">
    <property type="entry name" value="Cyclophilin-like"/>
    <property type="match status" value="1"/>
</dbReference>
<comment type="similarity">
    <text evidence="4">Belongs to the cyclophilin-type PPIase family.</text>
</comment>
<dbReference type="SUPFAM" id="SSF50891">
    <property type="entry name" value="Cyclophilin-like"/>
    <property type="match status" value="1"/>
</dbReference>
<dbReference type="EMBL" id="OZ004258">
    <property type="protein sequence ID" value="CAK7913029.1"/>
    <property type="molecule type" value="Genomic_DNA"/>
</dbReference>
<gene>
    <name evidence="6" type="primary">CYP1</name>
    <name evidence="6" type="ORF">CAAN4_F09714</name>
</gene>
<dbReference type="PROSITE" id="PS00170">
    <property type="entry name" value="CSA_PPIASE_1"/>
    <property type="match status" value="1"/>
</dbReference>
<dbReference type="EC" id="5.2.1.8" evidence="4"/>
<dbReference type="InterPro" id="IPR024936">
    <property type="entry name" value="Cyclophilin-type_PPIase"/>
</dbReference>
<dbReference type="GO" id="GO:0016853">
    <property type="term" value="F:isomerase activity"/>
    <property type="evidence" value="ECO:0007669"/>
    <property type="project" value="UniProtKB-KW"/>
</dbReference>
<dbReference type="PIRSF" id="PIRSF001467">
    <property type="entry name" value="Peptidylpro_ismrse"/>
    <property type="match status" value="1"/>
</dbReference>
<evidence type="ECO:0000256" key="3">
    <source>
        <dbReference type="ARBA" id="ARBA00023235"/>
    </source>
</evidence>
<dbReference type="InterPro" id="IPR002130">
    <property type="entry name" value="Cyclophilin-type_PPIase_dom"/>
</dbReference>
<sequence length="165" mass="18503">MIVFLDVSQGENPLGRIKIQLNNELLPRTCENFRQLCTGEYRENGKPLGYKGCKFHRVIKDFMIQGGDFVRGNGQGSFSIYGEMFNDEGFPLDHKKYSVSMANSGPNTNGCQFFICTDNTPHLDGKHVVFGKVIEGFETVDVINRVRVKGDTPVEPIIVTNCGEY</sequence>
<dbReference type="PRINTS" id="PR00153">
    <property type="entry name" value="CSAPPISMRASE"/>
</dbReference>
<feature type="domain" description="PPIase cyclophilin-type" evidence="5">
    <location>
        <begin position="4"/>
        <end position="164"/>
    </location>
</feature>
<keyword evidence="3 4" id="KW-0413">Isomerase</keyword>
<keyword evidence="2 4" id="KW-0697">Rotamase</keyword>
<dbReference type="PANTHER" id="PTHR11071:SF561">
    <property type="entry name" value="PEPTIDYL-PROLYL CIS-TRANS ISOMERASE D-RELATED"/>
    <property type="match status" value="1"/>
</dbReference>
<comment type="catalytic activity">
    <reaction evidence="1 4">
        <text>[protein]-peptidylproline (omega=180) = [protein]-peptidylproline (omega=0)</text>
        <dbReference type="Rhea" id="RHEA:16237"/>
        <dbReference type="Rhea" id="RHEA-COMP:10747"/>
        <dbReference type="Rhea" id="RHEA-COMP:10748"/>
        <dbReference type="ChEBI" id="CHEBI:83833"/>
        <dbReference type="ChEBI" id="CHEBI:83834"/>
        <dbReference type="EC" id="5.2.1.8"/>
    </reaction>
</comment>
<dbReference type="PROSITE" id="PS50072">
    <property type="entry name" value="CSA_PPIASE_2"/>
    <property type="match status" value="1"/>
</dbReference>
<name>A0ABP0EH26_9ASCO</name>
<evidence type="ECO:0000259" key="5">
    <source>
        <dbReference type="PROSITE" id="PS50072"/>
    </source>
</evidence>
<reference evidence="6 7" key="1">
    <citation type="submission" date="2024-01" db="EMBL/GenBank/DDBJ databases">
        <authorList>
            <consortium name="Genoscope - CEA"/>
            <person name="William W."/>
        </authorList>
    </citation>
    <scope>NUCLEOTIDE SEQUENCE [LARGE SCALE GENOMIC DNA]</scope>
    <source>
        <strain evidence="6 7">29B2s-10</strain>
    </source>
</reference>
<organism evidence="6 7">
    <name type="scientific">[Candida] anglica</name>
    <dbReference type="NCBI Taxonomy" id="148631"/>
    <lineage>
        <taxon>Eukaryota</taxon>
        <taxon>Fungi</taxon>
        <taxon>Dikarya</taxon>
        <taxon>Ascomycota</taxon>
        <taxon>Saccharomycotina</taxon>
        <taxon>Pichiomycetes</taxon>
        <taxon>Debaryomycetaceae</taxon>
        <taxon>Kurtzmaniella</taxon>
    </lineage>
</organism>
<proteinExistence type="inferred from homology"/>
<evidence type="ECO:0000313" key="7">
    <source>
        <dbReference type="Proteomes" id="UP001497600"/>
    </source>
</evidence>
<accession>A0ABP0EH26</accession>
<evidence type="ECO:0000313" key="6">
    <source>
        <dbReference type="EMBL" id="CAK7913029.1"/>
    </source>
</evidence>